<comment type="subcellular location">
    <subcellularLocation>
        <location evidence="1 4">Cell outer membrane</location>
    </subcellularLocation>
</comment>
<feature type="domain" description="TonB-dependent receptor plug" evidence="8">
    <location>
        <begin position="80"/>
        <end position="171"/>
    </location>
</feature>
<gene>
    <name evidence="9" type="ORF">AWL63_14400</name>
</gene>
<evidence type="ECO:0000313" key="9">
    <source>
        <dbReference type="EMBL" id="AOH84966.1"/>
    </source>
</evidence>
<dbReference type="AlphaFoldDB" id="A0A1B3ZC01"/>
<dbReference type="InterPro" id="IPR000531">
    <property type="entry name" value="Beta-barrel_TonB"/>
</dbReference>
<dbReference type="STRING" id="1560345.AWL63_14400"/>
<dbReference type="PANTHER" id="PTHR40980">
    <property type="entry name" value="PLUG DOMAIN-CONTAINING PROTEIN"/>
    <property type="match status" value="1"/>
</dbReference>
<keyword evidence="9" id="KW-0675">Receptor</keyword>
<dbReference type="RefSeq" id="WP_069205516.1">
    <property type="nucleotide sequence ID" value="NZ_CP014168.1"/>
</dbReference>
<keyword evidence="10" id="KW-1185">Reference proteome</keyword>
<feature type="compositionally biased region" description="Polar residues" evidence="5">
    <location>
        <begin position="697"/>
        <end position="707"/>
    </location>
</feature>
<evidence type="ECO:0000256" key="2">
    <source>
        <dbReference type="ARBA" id="ARBA00023136"/>
    </source>
</evidence>
<evidence type="ECO:0000256" key="1">
    <source>
        <dbReference type="ARBA" id="ARBA00004442"/>
    </source>
</evidence>
<feature type="chain" id="PRO_5008556282" evidence="6">
    <location>
        <begin position="26"/>
        <end position="952"/>
    </location>
</feature>
<dbReference type="Gene3D" id="2.40.170.20">
    <property type="entry name" value="TonB-dependent receptor, beta-barrel domain"/>
    <property type="match status" value="1"/>
</dbReference>
<sequence>MTRTFHALLTSTAVIPLIVAGSASAQTNSSPAANQTAAAQTPVGDPLPASAPASDPQADAASDIVVTGYRAALGSAQEVKRNSDSIVDAIVSNDIGKLPDNNAAEAISRIVGVTVLRYNDEAGVILVRGLTDVATTFNGREFFSAEDRVLHLQDFPAGVAAGIEVYKSGTPDLIEPGLAGLVNLRSRRPFDVKDTEIAGEIRGSYNDQSKAFDPSGNLLLTKRWDTPIGEIGALVNVSYVRTTYRNADRYADSAVITPRGFGLDDPADDIHVTTPGVGNFNFPANAGNFYEKGIRHRPAVNGTIQWRPSANLEIYAEGLWQAYRGNVMRDSFNVNFERRDANGVAPTLSNVVLVPGEADKAASFTKTGGYVPEFSRVAQDDRTDTYQGALGFKWKTGRATLSGDFAYTNSRYQATEIAVDSQLATAPTINVDWDARGSAVFDLGGYDITNPNTARWRGYNQREFVAKGDGIQGRVDLDLETDWGFLPHLQFGVRASDRNASSQNNSRYAYVAGLDIPLASLPTGALGMITDGFRDDPQRFQNWLAPDRNAIIANSEALRQLAYQSVQRATILFPNDAGIRDAVTKYATAAIPVDPLGGFTASEATYAFYGQGKFAFDLGGIQVDGTAGARVVNTDGSYRGFSRVPASNGTTAIVPTTTRQNYVDVLPSAIARIRFSRQWQVRLGYTQTRTRPGFGQLNPSLNITANSPGPDGSPPQFDASGSGGNPNLRPLTSKNYDATLEWYFSRNGSASVAAFYRDLDGFIANYTQVVNDPIYGRVQLDRPENAGKGRIKGLEVSMQTFFDFLPGLLSGFGVQANGTYLDGTNALPQVLGGDDRQVQITGLSKWAYNLTGFYEKGKVSTRLSYNWRSGYTTSYNRTINEDQYAGELVRPVSRLDFSASYEPIKGISIVANVSNILAQPFKNYRYYNETQYFGRDLRVEGRYMSLGVRFKM</sequence>
<keyword evidence="3" id="KW-0998">Cell outer membrane</keyword>
<keyword evidence="6" id="KW-0732">Signal</keyword>
<evidence type="ECO:0000259" key="7">
    <source>
        <dbReference type="Pfam" id="PF00593"/>
    </source>
</evidence>
<protein>
    <submittedName>
        <fullName evidence="9">TonB-dependent receptor</fullName>
    </submittedName>
</protein>
<keyword evidence="4" id="KW-0798">TonB box</keyword>
<evidence type="ECO:0000259" key="8">
    <source>
        <dbReference type="Pfam" id="PF07715"/>
    </source>
</evidence>
<name>A0A1B3ZC01_9SPHN</name>
<comment type="similarity">
    <text evidence="4">Belongs to the TonB-dependent receptor family.</text>
</comment>
<proteinExistence type="inferred from homology"/>
<dbReference type="KEGG" id="span:AWL63_14400"/>
<evidence type="ECO:0000313" key="10">
    <source>
        <dbReference type="Proteomes" id="UP000094256"/>
    </source>
</evidence>
<dbReference type="InterPro" id="IPR010104">
    <property type="entry name" value="TonB_rcpt_bac"/>
</dbReference>
<dbReference type="EMBL" id="CP014168">
    <property type="protein sequence ID" value="AOH84966.1"/>
    <property type="molecule type" value="Genomic_DNA"/>
</dbReference>
<keyword evidence="2 4" id="KW-0472">Membrane</keyword>
<accession>A0A1B3ZC01</accession>
<dbReference type="InterPro" id="IPR036942">
    <property type="entry name" value="Beta-barrel_TonB_sf"/>
</dbReference>
<evidence type="ECO:0000256" key="6">
    <source>
        <dbReference type="SAM" id="SignalP"/>
    </source>
</evidence>
<dbReference type="Pfam" id="PF07715">
    <property type="entry name" value="Plug"/>
    <property type="match status" value="1"/>
</dbReference>
<dbReference type="Proteomes" id="UP000094256">
    <property type="component" value="Chromosome"/>
</dbReference>
<feature type="region of interest" description="Disordered" evidence="5">
    <location>
        <begin position="693"/>
        <end position="730"/>
    </location>
</feature>
<dbReference type="Pfam" id="PF00593">
    <property type="entry name" value="TonB_dep_Rec_b-barrel"/>
    <property type="match status" value="1"/>
</dbReference>
<feature type="domain" description="TonB-dependent receptor-like beta-barrel" evidence="7">
    <location>
        <begin position="431"/>
        <end position="916"/>
    </location>
</feature>
<evidence type="ECO:0000256" key="3">
    <source>
        <dbReference type="ARBA" id="ARBA00023237"/>
    </source>
</evidence>
<dbReference type="PANTHER" id="PTHR40980:SF3">
    <property type="entry name" value="TONB-DEPENDENT RECEPTOR-LIKE BETA-BARREL DOMAIN-CONTAINING PROTEIN"/>
    <property type="match status" value="1"/>
</dbReference>
<evidence type="ECO:0000256" key="5">
    <source>
        <dbReference type="SAM" id="MobiDB-lite"/>
    </source>
</evidence>
<dbReference type="SUPFAM" id="SSF56935">
    <property type="entry name" value="Porins"/>
    <property type="match status" value="1"/>
</dbReference>
<dbReference type="NCBIfam" id="TIGR01782">
    <property type="entry name" value="TonB-Xanth-Caul"/>
    <property type="match status" value="1"/>
</dbReference>
<organism evidence="9 10">
    <name type="scientific">Sphingomonas panacis</name>
    <dbReference type="NCBI Taxonomy" id="1560345"/>
    <lineage>
        <taxon>Bacteria</taxon>
        <taxon>Pseudomonadati</taxon>
        <taxon>Pseudomonadota</taxon>
        <taxon>Alphaproteobacteria</taxon>
        <taxon>Sphingomonadales</taxon>
        <taxon>Sphingomonadaceae</taxon>
        <taxon>Sphingomonas</taxon>
    </lineage>
</organism>
<dbReference type="InterPro" id="IPR037066">
    <property type="entry name" value="Plug_dom_sf"/>
</dbReference>
<dbReference type="InterPro" id="IPR012910">
    <property type="entry name" value="Plug_dom"/>
</dbReference>
<evidence type="ECO:0000256" key="4">
    <source>
        <dbReference type="RuleBase" id="RU003357"/>
    </source>
</evidence>
<dbReference type="GO" id="GO:0009279">
    <property type="term" value="C:cell outer membrane"/>
    <property type="evidence" value="ECO:0007669"/>
    <property type="project" value="UniProtKB-SubCell"/>
</dbReference>
<reference evidence="9 10" key="1">
    <citation type="submission" date="2016-01" db="EMBL/GenBank/DDBJ databases">
        <title>Complete genome and mega plasmid sequence of Sphingomonas panacis DCY99 elicits systemic resistance in rice to Xanthomonas oryzae.</title>
        <authorList>
            <person name="Kim Y.J."/>
            <person name="Yang D.C."/>
            <person name="Sing P."/>
        </authorList>
    </citation>
    <scope>NUCLEOTIDE SEQUENCE [LARGE SCALE GENOMIC DNA]</scope>
    <source>
        <strain evidence="9 10">DCY99</strain>
    </source>
</reference>
<dbReference type="OrthoDB" id="5476657at2"/>
<dbReference type="Gene3D" id="2.170.130.10">
    <property type="entry name" value="TonB-dependent receptor, plug domain"/>
    <property type="match status" value="1"/>
</dbReference>
<feature type="region of interest" description="Disordered" evidence="5">
    <location>
        <begin position="26"/>
        <end position="56"/>
    </location>
</feature>
<feature type="signal peptide" evidence="6">
    <location>
        <begin position="1"/>
        <end position="25"/>
    </location>
</feature>
<feature type="compositionally biased region" description="Low complexity" evidence="5">
    <location>
        <begin position="28"/>
        <end position="56"/>
    </location>
</feature>